<dbReference type="Proteomes" id="UP000038830">
    <property type="component" value="Unassembled WGS sequence"/>
</dbReference>
<keyword evidence="3" id="KW-0274">FAD</keyword>
<comment type="similarity">
    <text evidence="1">Belongs to the FMO family.</text>
</comment>
<dbReference type="GO" id="GO:0050660">
    <property type="term" value="F:flavin adenine dinucleotide binding"/>
    <property type="evidence" value="ECO:0007669"/>
    <property type="project" value="InterPro"/>
</dbReference>
<dbReference type="SUPFAM" id="SSF51905">
    <property type="entry name" value="FAD/NAD(P)-binding domain"/>
    <property type="match status" value="2"/>
</dbReference>
<evidence type="ECO:0000256" key="5">
    <source>
        <dbReference type="ARBA" id="ARBA00023002"/>
    </source>
</evidence>
<dbReference type="EMBL" id="CDQK01000006">
    <property type="protein sequence ID" value="CEP24472.1"/>
    <property type="molecule type" value="Genomic_DNA"/>
</dbReference>
<protein>
    <submittedName>
        <fullName evidence="6">FMO2 protein</fullName>
    </submittedName>
</protein>
<dbReference type="PIRSF" id="PIRSF000332">
    <property type="entry name" value="FMO"/>
    <property type="match status" value="1"/>
</dbReference>
<keyword evidence="4" id="KW-0521">NADP</keyword>
<proteinExistence type="inferred from homology"/>
<name>A0A0H5C8U8_CYBJN</name>
<dbReference type="InterPro" id="IPR036188">
    <property type="entry name" value="FAD/NAD-bd_sf"/>
</dbReference>
<evidence type="ECO:0000313" key="7">
    <source>
        <dbReference type="Proteomes" id="UP000038830"/>
    </source>
</evidence>
<keyword evidence="2" id="KW-0285">Flavoprotein</keyword>
<dbReference type="InterPro" id="IPR020946">
    <property type="entry name" value="Flavin_mOase-like"/>
</dbReference>
<dbReference type="AlphaFoldDB" id="A0A0H5C8U8"/>
<evidence type="ECO:0000256" key="3">
    <source>
        <dbReference type="ARBA" id="ARBA00022827"/>
    </source>
</evidence>
<evidence type="ECO:0000313" key="6">
    <source>
        <dbReference type="EMBL" id="CEP24472.1"/>
    </source>
</evidence>
<dbReference type="GO" id="GO:0004499">
    <property type="term" value="F:N,N-dimethylaniline monooxygenase activity"/>
    <property type="evidence" value="ECO:0007669"/>
    <property type="project" value="InterPro"/>
</dbReference>
<dbReference type="InterPro" id="IPR000960">
    <property type="entry name" value="Flavin_mOase"/>
</dbReference>
<accession>A0A0H5C8U8</accession>
<dbReference type="PANTHER" id="PTHR23023">
    <property type="entry name" value="DIMETHYLANILINE MONOOXYGENASE"/>
    <property type="match status" value="1"/>
</dbReference>
<evidence type="ECO:0000256" key="4">
    <source>
        <dbReference type="ARBA" id="ARBA00022857"/>
    </source>
</evidence>
<evidence type="ECO:0000256" key="2">
    <source>
        <dbReference type="ARBA" id="ARBA00022630"/>
    </source>
</evidence>
<sequence>MTLTNEVRAPKIKSVAIIGGGASGAIALDTLIQESHFDEIVLFERRDVLGGVWVLDEAPDELDVPPGVDQNTLDPQLSIPEFEDKLQTARADQQRFLHTAAYKGLRTNIPELLMTYSDDKDWKTAEDERVDDVYVRGHVIQRYLNNYLKRHEDHIVYRTTVEDVKKDYTVQDAPFELVLRTETDEVDSEGRAVDVWTKRTFDAVIVATGHYHVPSIPDVPGIDEVYRQFPKLINHSKTFRSVEDFKDQTIIIIGSRASGADIVELGAKYAKQIYQSKRGGNRVRGSDSSNVEFKPVISKYEVLNGDVLVHFEDGSTVTNPDKIIYATGFRFSYPFLNKSYPSFTTGYIIPDLYQHTFYTKDPQLAFVGVPTDAISFRAFEYQAILVSRYLAQKVVLPPLDEQIRWGLARYREKGNTRAYHTIDWGQKFEYWDLLTRLGGGVGPIGNAGRAFPVVTEEEVQVYDKLAQTLLTFFGVTEETKKA</sequence>
<reference evidence="7" key="1">
    <citation type="journal article" date="2015" name="J. Biotechnol.">
        <title>The structure of the Cyberlindnera jadinii genome and its relation to Candida utilis analyzed by the occurrence of single nucleotide polymorphisms.</title>
        <authorList>
            <person name="Rupp O."/>
            <person name="Brinkrolf K."/>
            <person name="Buerth C."/>
            <person name="Kunigo M."/>
            <person name="Schneider J."/>
            <person name="Jaenicke S."/>
            <person name="Goesmann A."/>
            <person name="Puehler A."/>
            <person name="Jaeger K.-E."/>
            <person name="Ernst J.F."/>
        </authorList>
    </citation>
    <scope>NUCLEOTIDE SEQUENCE [LARGE SCALE GENOMIC DNA]</scope>
    <source>
        <strain evidence="7">ATCC 18201 / CBS 1600 / BCRC 20928 / JCM 3617 / NBRC 0987 / NRRL Y-1542</strain>
    </source>
</reference>
<gene>
    <name evidence="6" type="primary">FMO2</name>
    <name evidence="6" type="ORF">BN1211_5298</name>
</gene>
<dbReference type="PRINTS" id="PR00419">
    <property type="entry name" value="ADXRDTASE"/>
</dbReference>
<dbReference type="InterPro" id="IPR050346">
    <property type="entry name" value="FMO-like"/>
</dbReference>
<evidence type="ECO:0000256" key="1">
    <source>
        <dbReference type="ARBA" id="ARBA00009183"/>
    </source>
</evidence>
<organism evidence="6 7">
    <name type="scientific">Cyberlindnera jadinii (strain ATCC 18201 / CBS 1600 / BCRC 20928 / JCM 3617 / NBRC 0987 / NRRL Y-1542)</name>
    <name type="common">Torula yeast</name>
    <name type="synonym">Candida utilis</name>
    <dbReference type="NCBI Taxonomy" id="983966"/>
    <lineage>
        <taxon>Eukaryota</taxon>
        <taxon>Fungi</taxon>
        <taxon>Dikarya</taxon>
        <taxon>Ascomycota</taxon>
        <taxon>Saccharomycotina</taxon>
        <taxon>Saccharomycetes</taxon>
        <taxon>Phaffomycetales</taxon>
        <taxon>Phaffomycetaceae</taxon>
        <taxon>Cyberlindnera</taxon>
    </lineage>
</organism>
<dbReference type="Pfam" id="PF00743">
    <property type="entry name" value="FMO-like"/>
    <property type="match status" value="2"/>
</dbReference>
<dbReference type="Gene3D" id="3.50.50.60">
    <property type="entry name" value="FAD/NAD(P)-binding domain"/>
    <property type="match status" value="2"/>
</dbReference>
<keyword evidence="5" id="KW-0560">Oxidoreductase</keyword>
<dbReference type="GO" id="GO:0050661">
    <property type="term" value="F:NADP binding"/>
    <property type="evidence" value="ECO:0007669"/>
    <property type="project" value="InterPro"/>
</dbReference>